<comment type="caution">
    <text evidence="4">The sequence shown here is derived from an EMBL/GenBank/DDBJ whole genome shotgun (WGS) entry which is preliminary data.</text>
</comment>
<dbReference type="InterPro" id="IPR002669">
    <property type="entry name" value="UreD"/>
</dbReference>
<keyword evidence="5" id="KW-1185">Reference proteome</keyword>
<comment type="function">
    <text evidence="3">Required for maturation of urease via the functional incorporation of the urease nickel metallocenter.</text>
</comment>
<dbReference type="PANTHER" id="PTHR33643:SF1">
    <property type="entry name" value="UREASE ACCESSORY PROTEIN D"/>
    <property type="match status" value="1"/>
</dbReference>
<dbReference type="RefSeq" id="WP_381499844.1">
    <property type="nucleotide sequence ID" value="NZ_JBHUOM010000002.1"/>
</dbReference>
<name>A0ABW6AFS8_9BACT</name>
<organism evidence="4 5">
    <name type="scientific">Spirosoma flavum</name>
    <dbReference type="NCBI Taxonomy" id="2048557"/>
    <lineage>
        <taxon>Bacteria</taxon>
        <taxon>Pseudomonadati</taxon>
        <taxon>Bacteroidota</taxon>
        <taxon>Cytophagia</taxon>
        <taxon>Cytophagales</taxon>
        <taxon>Cytophagaceae</taxon>
        <taxon>Spirosoma</taxon>
    </lineage>
</organism>
<evidence type="ECO:0000256" key="2">
    <source>
        <dbReference type="ARBA" id="ARBA00023186"/>
    </source>
</evidence>
<evidence type="ECO:0000313" key="4">
    <source>
        <dbReference type="EMBL" id="MFD2934277.1"/>
    </source>
</evidence>
<dbReference type="Pfam" id="PF01774">
    <property type="entry name" value="UreD"/>
    <property type="match status" value="1"/>
</dbReference>
<comment type="subunit">
    <text evidence="3">UreD, UreF and UreG form a complex that acts as a GTP-hydrolysis-dependent molecular chaperone, activating the urease apoprotein by helping to assemble the nickel containing metallocenter of UreC. The UreE protein probably delivers the nickel.</text>
</comment>
<dbReference type="EMBL" id="JBHUOM010000002">
    <property type="protein sequence ID" value="MFD2934277.1"/>
    <property type="molecule type" value="Genomic_DNA"/>
</dbReference>
<reference evidence="5" key="1">
    <citation type="journal article" date="2019" name="Int. J. Syst. Evol. Microbiol.">
        <title>The Global Catalogue of Microorganisms (GCM) 10K type strain sequencing project: providing services to taxonomists for standard genome sequencing and annotation.</title>
        <authorList>
            <consortium name="The Broad Institute Genomics Platform"/>
            <consortium name="The Broad Institute Genome Sequencing Center for Infectious Disease"/>
            <person name="Wu L."/>
            <person name="Ma J."/>
        </authorList>
    </citation>
    <scope>NUCLEOTIDE SEQUENCE [LARGE SCALE GENOMIC DNA]</scope>
    <source>
        <strain evidence="5">KCTC 52490</strain>
    </source>
</reference>
<accession>A0ABW6AFS8</accession>
<comment type="similarity">
    <text evidence="1 3">Belongs to the UreD family.</text>
</comment>
<sequence length="270" mass="30307">MKAELHIQAARRDTRTYLKKAYFTPPLKVADITEDKKANQLQLMFMSSSPGILDGDEYQLQIDLDEGCSLELQTQSYQRLFTMKQGASQQMRVSMAKGSSLCFLPHPVVPHERSSFSATNDIYMADGCSLIWGEVLTCGRKLNGEIFQFSKYHAITQVFIDQKLRIKENLLIQPSTMDLKAIGQMEGFTHQASLIYLNEQALLPAIRETITTYLAQQTDILFGVSATPANGLLVRLLGQRGEQLHTCLKTIARHLPQTTISQSKSIAHEP</sequence>
<evidence type="ECO:0000313" key="5">
    <source>
        <dbReference type="Proteomes" id="UP001597512"/>
    </source>
</evidence>
<proteinExistence type="inferred from homology"/>
<dbReference type="Proteomes" id="UP001597512">
    <property type="component" value="Unassembled WGS sequence"/>
</dbReference>
<evidence type="ECO:0000256" key="3">
    <source>
        <dbReference type="HAMAP-Rule" id="MF_01384"/>
    </source>
</evidence>
<dbReference type="HAMAP" id="MF_01384">
    <property type="entry name" value="UreD"/>
    <property type="match status" value="1"/>
</dbReference>
<keyword evidence="3" id="KW-0963">Cytoplasm</keyword>
<gene>
    <name evidence="3" type="primary">ureD</name>
    <name evidence="4" type="ORF">ACFS25_10825</name>
</gene>
<keyword evidence="2 3" id="KW-0143">Chaperone</keyword>
<evidence type="ECO:0000256" key="1">
    <source>
        <dbReference type="ARBA" id="ARBA00007177"/>
    </source>
</evidence>
<protein>
    <recommendedName>
        <fullName evidence="3">Urease accessory protein UreD</fullName>
    </recommendedName>
</protein>
<comment type="subcellular location">
    <subcellularLocation>
        <location evidence="3">Cytoplasm</location>
    </subcellularLocation>
</comment>
<keyword evidence="3" id="KW-0996">Nickel insertion</keyword>
<dbReference type="PANTHER" id="PTHR33643">
    <property type="entry name" value="UREASE ACCESSORY PROTEIN D"/>
    <property type="match status" value="1"/>
</dbReference>